<dbReference type="Pfam" id="PF00144">
    <property type="entry name" value="Beta-lactamase"/>
    <property type="match status" value="1"/>
</dbReference>
<protein>
    <submittedName>
        <fullName evidence="3">Serine hydrolase</fullName>
    </submittedName>
</protein>
<dbReference type="InterPro" id="IPR012338">
    <property type="entry name" value="Beta-lactam/transpept-like"/>
</dbReference>
<dbReference type="GO" id="GO:0016787">
    <property type="term" value="F:hydrolase activity"/>
    <property type="evidence" value="ECO:0007669"/>
    <property type="project" value="UniProtKB-KW"/>
</dbReference>
<dbReference type="PANTHER" id="PTHR46825">
    <property type="entry name" value="D-ALANYL-D-ALANINE-CARBOXYPEPTIDASE/ENDOPEPTIDASE AMPH"/>
    <property type="match status" value="1"/>
</dbReference>
<evidence type="ECO:0000313" key="3">
    <source>
        <dbReference type="EMBL" id="MQA41654.1"/>
    </source>
</evidence>
<gene>
    <name evidence="3" type="ORF">GEV02_26250</name>
</gene>
<keyword evidence="3" id="KW-0378">Hydrolase</keyword>
<keyword evidence="1" id="KW-0732">Signal</keyword>
<dbReference type="SUPFAM" id="SSF56601">
    <property type="entry name" value="beta-lactamase/transpeptidase-like"/>
    <property type="match status" value="1"/>
</dbReference>
<comment type="caution">
    <text evidence="3">The sequence shown here is derived from an EMBL/GenBank/DDBJ whole genome shotgun (WGS) entry which is preliminary data.</text>
</comment>
<name>A0A6A7N9E6_9BURK</name>
<feature type="domain" description="Beta-lactamase-related" evidence="2">
    <location>
        <begin position="44"/>
        <end position="351"/>
    </location>
</feature>
<proteinExistence type="predicted"/>
<dbReference type="Proteomes" id="UP000440498">
    <property type="component" value="Unassembled WGS sequence"/>
</dbReference>
<dbReference type="InterPro" id="IPR001466">
    <property type="entry name" value="Beta-lactam-related"/>
</dbReference>
<dbReference type="PANTHER" id="PTHR46825:SF9">
    <property type="entry name" value="BETA-LACTAMASE-RELATED DOMAIN-CONTAINING PROTEIN"/>
    <property type="match status" value="1"/>
</dbReference>
<sequence>MTTPLPLKQLLVLAAGALLAAAAQATPASDAELLAMMKTRVDVDHAGTGMVIGIIEAKGGHVLAYGSLSEGGAPVDADSVYEIGSITKVFTATILSDMVLRGEVGLADPVARYLPAAAAPPAFGGRQITLGDLSSQVSGIPSIPANLAPKDDDNPFADYTVPQLYEFVHGFAPTRAAGERYEYSNTGVGLLGHALTLRAGVDYEALVRRRITGTLGMNSTAIALTPAMRQHLAIGYGMPGVVAANWDMPALAGMGALRSSTADMLKFVGANMGLQKTPLYGAMQAAHQPRHAIEGREGASVALGWHVLEQHGSHIVWHNGGTGGYRTYIGFDTSTQRGVVLMSNSHMGSDDIARRALNSAFPLIVPKPMAM</sequence>
<keyword evidence="4" id="KW-1185">Reference proteome</keyword>
<organism evidence="3 4">
    <name type="scientific">Rugamonas aquatica</name>
    <dbReference type="NCBI Taxonomy" id="2743357"/>
    <lineage>
        <taxon>Bacteria</taxon>
        <taxon>Pseudomonadati</taxon>
        <taxon>Pseudomonadota</taxon>
        <taxon>Betaproteobacteria</taxon>
        <taxon>Burkholderiales</taxon>
        <taxon>Oxalobacteraceae</taxon>
        <taxon>Telluria group</taxon>
        <taxon>Rugamonas</taxon>
    </lineage>
</organism>
<evidence type="ECO:0000313" key="4">
    <source>
        <dbReference type="Proteomes" id="UP000440498"/>
    </source>
</evidence>
<evidence type="ECO:0000256" key="1">
    <source>
        <dbReference type="SAM" id="SignalP"/>
    </source>
</evidence>
<dbReference type="Gene3D" id="3.40.710.10">
    <property type="entry name" value="DD-peptidase/beta-lactamase superfamily"/>
    <property type="match status" value="1"/>
</dbReference>
<dbReference type="InterPro" id="IPR050491">
    <property type="entry name" value="AmpC-like"/>
</dbReference>
<reference evidence="3 4" key="1">
    <citation type="submission" date="2019-10" db="EMBL/GenBank/DDBJ databases">
        <title>Two novel species isolated from a subtropical stream in China.</title>
        <authorList>
            <person name="Lu H."/>
        </authorList>
    </citation>
    <scope>NUCLEOTIDE SEQUENCE [LARGE SCALE GENOMIC DNA]</scope>
    <source>
        <strain evidence="3 4">FT29W</strain>
    </source>
</reference>
<dbReference type="RefSeq" id="WP_152840860.1">
    <property type="nucleotide sequence ID" value="NZ_WHUG01000014.1"/>
</dbReference>
<feature type="chain" id="PRO_5025490735" evidence="1">
    <location>
        <begin position="26"/>
        <end position="371"/>
    </location>
</feature>
<evidence type="ECO:0000259" key="2">
    <source>
        <dbReference type="Pfam" id="PF00144"/>
    </source>
</evidence>
<dbReference type="EMBL" id="WHUG01000014">
    <property type="protein sequence ID" value="MQA41654.1"/>
    <property type="molecule type" value="Genomic_DNA"/>
</dbReference>
<dbReference type="AlphaFoldDB" id="A0A6A7N9E6"/>
<accession>A0A6A7N9E6</accession>
<feature type="signal peptide" evidence="1">
    <location>
        <begin position="1"/>
        <end position="25"/>
    </location>
</feature>